<comment type="caution">
    <text evidence="4">The sequence shown here is derived from an EMBL/GenBank/DDBJ whole genome shotgun (WGS) entry which is preliminary data.</text>
</comment>
<evidence type="ECO:0000313" key="5">
    <source>
        <dbReference type="Proteomes" id="UP000688137"/>
    </source>
</evidence>
<sequence>MKSKTIFYVGAIFGIYYFTKSAVKQLLKFKSLLGERSSINYLFKKIEKQNQEKNGLQFFKKMYIAGSSQRIVNLRESNPNLKTFFLISQIKLRQGQDSFFSCNIVDRSPIFNLRNAYNLEVQINTLNEFSFNLEKARIMFQEEMSVYRALLFHLNLMKREIIAGLPYNKQYLIFGDFIHNPKNKVLRCYRIRKLTEIKDYPFLRFQFYFSNIVSILIKIGLVVSLSHFLYNSAKKILYQDVNIKDILVSQYHQTLSCFICKERRANIIYEPCFHLSCCMECSQNKVNCPVCQKNIQRQIKVFNE</sequence>
<keyword evidence="1" id="KW-0479">Metal-binding</keyword>
<evidence type="ECO:0000256" key="2">
    <source>
        <dbReference type="SAM" id="Phobius"/>
    </source>
</evidence>
<dbReference type="InterPro" id="IPR001841">
    <property type="entry name" value="Znf_RING"/>
</dbReference>
<evidence type="ECO:0000256" key="1">
    <source>
        <dbReference type="PROSITE-ProRule" id="PRU00175"/>
    </source>
</evidence>
<name>A0A8S1QHI0_PARPR</name>
<keyword evidence="2" id="KW-1133">Transmembrane helix</keyword>
<feature type="transmembrane region" description="Helical" evidence="2">
    <location>
        <begin position="207"/>
        <end position="230"/>
    </location>
</feature>
<keyword evidence="5" id="KW-1185">Reference proteome</keyword>
<reference evidence="4" key="1">
    <citation type="submission" date="2021-01" db="EMBL/GenBank/DDBJ databases">
        <authorList>
            <consortium name="Genoscope - CEA"/>
            <person name="William W."/>
        </authorList>
    </citation>
    <scope>NUCLEOTIDE SEQUENCE</scope>
</reference>
<dbReference type="EMBL" id="CAJJDM010000166">
    <property type="protein sequence ID" value="CAD8114674.1"/>
    <property type="molecule type" value="Genomic_DNA"/>
</dbReference>
<dbReference type="GO" id="GO:0008270">
    <property type="term" value="F:zinc ion binding"/>
    <property type="evidence" value="ECO:0007669"/>
    <property type="project" value="UniProtKB-KW"/>
</dbReference>
<organism evidence="4 5">
    <name type="scientific">Paramecium primaurelia</name>
    <dbReference type="NCBI Taxonomy" id="5886"/>
    <lineage>
        <taxon>Eukaryota</taxon>
        <taxon>Sar</taxon>
        <taxon>Alveolata</taxon>
        <taxon>Ciliophora</taxon>
        <taxon>Intramacronucleata</taxon>
        <taxon>Oligohymenophorea</taxon>
        <taxon>Peniculida</taxon>
        <taxon>Parameciidae</taxon>
        <taxon>Paramecium</taxon>
    </lineage>
</organism>
<dbReference type="Proteomes" id="UP000688137">
    <property type="component" value="Unassembled WGS sequence"/>
</dbReference>
<keyword evidence="1" id="KW-0862">Zinc</keyword>
<protein>
    <recommendedName>
        <fullName evidence="3">RING-type domain-containing protein</fullName>
    </recommendedName>
</protein>
<accession>A0A8S1QHI0</accession>
<keyword evidence="2" id="KW-0812">Transmembrane</keyword>
<dbReference type="Pfam" id="PF13920">
    <property type="entry name" value="zf-C3HC4_3"/>
    <property type="match status" value="1"/>
</dbReference>
<dbReference type="AlphaFoldDB" id="A0A8S1QHI0"/>
<proteinExistence type="predicted"/>
<keyword evidence="2" id="KW-0472">Membrane</keyword>
<feature type="domain" description="RING-type" evidence="3">
    <location>
        <begin position="257"/>
        <end position="292"/>
    </location>
</feature>
<evidence type="ECO:0000259" key="3">
    <source>
        <dbReference type="PROSITE" id="PS50089"/>
    </source>
</evidence>
<dbReference type="OMA" id="AGLPYNK"/>
<keyword evidence="1" id="KW-0863">Zinc-finger</keyword>
<dbReference type="PROSITE" id="PS50089">
    <property type="entry name" value="ZF_RING_2"/>
    <property type="match status" value="1"/>
</dbReference>
<evidence type="ECO:0000313" key="4">
    <source>
        <dbReference type="EMBL" id="CAD8114674.1"/>
    </source>
</evidence>
<gene>
    <name evidence="4" type="ORF">PPRIM_AZ9-3.1.T1610016</name>
</gene>